<proteinExistence type="inferred from homology"/>
<dbReference type="InterPro" id="IPR011008">
    <property type="entry name" value="Dimeric_a/b-barrel"/>
</dbReference>
<dbReference type="InterPro" id="IPR051807">
    <property type="entry name" value="Sec-metab_biosynth-assoc"/>
</dbReference>
<dbReference type="PANTHER" id="PTHR33606">
    <property type="entry name" value="PROTEIN YCII"/>
    <property type="match status" value="1"/>
</dbReference>
<sequence>MQFIVTGYDGTDAGAMDRRIAARDEHLKMAESMKNKGNFICAAALLDDEEKMIGSILMVEFPSRKELDQWLKVEPYITGDVWRKVDVKPCKVPPMFMPSK</sequence>
<feature type="domain" description="YCII-related" evidence="2">
    <location>
        <begin position="1"/>
        <end position="90"/>
    </location>
</feature>
<accession>A0ABS2NPU0</accession>
<evidence type="ECO:0000259" key="2">
    <source>
        <dbReference type="Pfam" id="PF03795"/>
    </source>
</evidence>
<dbReference type="Gene3D" id="3.30.70.1060">
    <property type="entry name" value="Dimeric alpha+beta barrel"/>
    <property type="match status" value="1"/>
</dbReference>
<organism evidence="3 4">
    <name type="scientific">Alkaliphilus hydrothermalis</name>
    <dbReference type="NCBI Taxonomy" id="1482730"/>
    <lineage>
        <taxon>Bacteria</taxon>
        <taxon>Bacillati</taxon>
        <taxon>Bacillota</taxon>
        <taxon>Clostridia</taxon>
        <taxon>Peptostreptococcales</taxon>
        <taxon>Natronincolaceae</taxon>
        <taxon>Alkaliphilus</taxon>
    </lineage>
</organism>
<comment type="caution">
    <text evidence="3">The sequence shown here is derived from an EMBL/GenBank/DDBJ whole genome shotgun (WGS) entry which is preliminary data.</text>
</comment>
<gene>
    <name evidence="3" type="ORF">JOC73_001499</name>
</gene>
<name>A0ABS2NPU0_9FIRM</name>
<dbReference type="RefSeq" id="WP_204401631.1">
    <property type="nucleotide sequence ID" value="NZ_JAFBEE010000008.1"/>
</dbReference>
<dbReference type="PANTHER" id="PTHR33606:SF3">
    <property type="entry name" value="PROTEIN YCII"/>
    <property type="match status" value="1"/>
</dbReference>
<protein>
    <submittedName>
        <fullName evidence="3">Uncharacterized protein YciI</fullName>
    </submittedName>
</protein>
<dbReference type="SUPFAM" id="SSF54909">
    <property type="entry name" value="Dimeric alpha+beta barrel"/>
    <property type="match status" value="1"/>
</dbReference>
<evidence type="ECO:0000313" key="3">
    <source>
        <dbReference type="EMBL" id="MBM7614937.1"/>
    </source>
</evidence>
<dbReference type="Proteomes" id="UP001314796">
    <property type="component" value="Unassembled WGS sequence"/>
</dbReference>
<evidence type="ECO:0000256" key="1">
    <source>
        <dbReference type="ARBA" id="ARBA00007689"/>
    </source>
</evidence>
<comment type="similarity">
    <text evidence="1">Belongs to the YciI family.</text>
</comment>
<dbReference type="Pfam" id="PF03795">
    <property type="entry name" value="YCII"/>
    <property type="match status" value="1"/>
</dbReference>
<evidence type="ECO:0000313" key="4">
    <source>
        <dbReference type="Proteomes" id="UP001314796"/>
    </source>
</evidence>
<keyword evidence="4" id="KW-1185">Reference proteome</keyword>
<dbReference type="EMBL" id="JAFBEE010000008">
    <property type="protein sequence ID" value="MBM7614937.1"/>
    <property type="molecule type" value="Genomic_DNA"/>
</dbReference>
<reference evidence="3 4" key="1">
    <citation type="submission" date="2021-01" db="EMBL/GenBank/DDBJ databases">
        <title>Genomic Encyclopedia of Type Strains, Phase IV (KMG-IV): sequencing the most valuable type-strain genomes for metagenomic binning, comparative biology and taxonomic classification.</title>
        <authorList>
            <person name="Goeker M."/>
        </authorList>
    </citation>
    <scope>NUCLEOTIDE SEQUENCE [LARGE SCALE GENOMIC DNA]</scope>
    <source>
        <strain evidence="3 4">DSM 25890</strain>
    </source>
</reference>
<dbReference type="InterPro" id="IPR005545">
    <property type="entry name" value="YCII"/>
</dbReference>